<feature type="modified residue" description="4-aspartylphosphate" evidence="5">
    <location>
        <position position="61"/>
    </location>
</feature>
<comment type="caution">
    <text evidence="8">The sequence shown here is derived from an EMBL/GenBank/DDBJ whole genome shotgun (WGS) entry which is preliminary data.</text>
</comment>
<dbReference type="Pfam" id="PF00196">
    <property type="entry name" value="GerE"/>
    <property type="match status" value="1"/>
</dbReference>
<dbReference type="EMBL" id="LZLC01000111">
    <property type="protein sequence ID" value="OBJ42047.1"/>
    <property type="molecule type" value="Genomic_DNA"/>
</dbReference>
<dbReference type="InterPro" id="IPR016032">
    <property type="entry name" value="Sig_transdc_resp-reg_C-effctor"/>
</dbReference>
<reference evidence="9" key="1">
    <citation type="submission" date="2016-06" db="EMBL/GenBank/DDBJ databases">
        <authorList>
            <person name="Sutton G."/>
            <person name="Brinkac L."/>
            <person name="Sanka R."/>
            <person name="Adams M."/>
            <person name="Lau E."/>
            <person name="Garcia-Basteiro A."/>
            <person name="Lopez-Varela E."/>
            <person name="Palencia S."/>
        </authorList>
    </citation>
    <scope>NUCLEOTIDE SEQUENCE [LARGE SCALE GENOMIC DNA]</scope>
    <source>
        <strain evidence="9">1127319.6</strain>
    </source>
</reference>
<feature type="domain" description="Response regulatory" evidence="7">
    <location>
        <begin position="10"/>
        <end position="126"/>
    </location>
</feature>
<sequence>MTEDAVEPIRVLIADDHALFRSGLRAAIEGQPDLVCVGEVSNGRDAVTEILRLQPDVAFVDIRMPKLDGLAATNTICQSRCPTKILVLTTYDDETTLQHALEAGASGFLLKTLPPEELIAAIKVAVRGDTLIDPSMMRRLAPLLVKGIAPTSLPVPPDVQQLTSRELDVLLLIADALSNAEISEKLGIGEQTVKTHVSRILFKLGLRDRIQAAVYVYRHRLS</sequence>
<dbReference type="InterPro" id="IPR039420">
    <property type="entry name" value="WalR-like"/>
</dbReference>
<evidence type="ECO:0000256" key="1">
    <source>
        <dbReference type="ARBA" id="ARBA00022553"/>
    </source>
</evidence>
<keyword evidence="1 5" id="KW-0597">Phosphoprotein</keyword>
<evidence type="ECO:0000313" key="9">
    <source>
        <dbReference type="Proteomes" id="UP000093898"/>
    </source>
</evidence>
<evidence type="ECO:0000256" key="3">
    <source>
        <dbReference type="ARBA" id="ARBA00023125"/>
    </source>
</evidence>
<dbReference type="PRINTS" id="PR00038">
    <property type="entry name" value="HTHLUXR"/>
</dbReference>
<feature type="domain" description="HTH luxR-type" evidence="6">
    <location>
        <begin position="155"/>
        <end position="220"/>
    </location>
</feature>
<evidence type="ECO:0000313" key="8">
    <source>
        <dbReference type="EMBL" id="OBJ42047.1"/>
    </source>
</evidence>
<evidence type="ECO:0000256" key="2">
    <source>
        <dbReference type="ARBA" id="ARBA00023015"/>
    </source>
</evidence>
<dbReference type="AlphaFoldDB" id="A0A1A3H177"/>
<dbReference type="SMART" id="SM00421">
    <property type="entry name" value="HTH_LUXR"/>
    <property type="match status" value="1"/>
</dbReference>
<accession>A0A1A3H177</accession>
<dbReference type="CDD" id="cd17535">
    <property type="entry name" value="REC_NarL-like"/>
    <property type="match status" value="1"/>
</dbReference>
<gene>
    <name evidence="8" type="ORF">A5630_21520</name>
</gene>
<dbReference type="PROSITE" id="PS50110">
    <property type="entry name" value="RESPONSE_REGULATORY"/>
    <property type="match status" value="1"/>
</dbReference>
<keyword evidence="2" id="KW-0805">Transcription regulation</keyword>
<dbReference type="Proteomes" id="UP000093898">
    <property type="component" value="Unassembled WGS sequence"/>
</dbReference>
<dbReference type="PANTHER" id="PTHR43214">
    <property type="entry name" value="TWO-COMPONENT RESPONSE REGULATOR"/>
    <property type="match status" value="1"/>
</dbReference>
<evidence type="ECO:0000259" key="6">
    <source>
        <dbReference type="PROSITE" id="PS50043"/>
    </source>
</evidence>
<dbReference type="InterPro" id="IPR000792">
    <property type="entry name" value="Tscrpt_reg_LuxR_C"/>
</dbReference>
<dbReference type="InterPro" id="IPR011006">
    <property type="entry name" value="CheY-like_superfamily"/>
</dbReference>
<name>A0A1A3H177_MYCMU</name>
<dbReference type="GO" id="GO:0000160">
    <property type="term" value="P:phosphorelay signal transduction system"/>
    <property type="evidence" value="ECO:0007669"/>
    <property type="project" value="InterPro"/>
</dbReference>
<protein>
    <submittedName>
        <fullName evidence="8">DNA-binding response regulator</fullName>
    </submittedName>
</protein>
<proteinExistence type="predicted"/>
<keyword evidence="4" id="KW-0804">Transcription</keyword>
<dbReference type="SUPFAM" id="SSF46894">
    <property type="entry name" value="C-terminal effector domain of the bipartite response regulators"/>
    <property type="match status" value="1"/>
</dbReference>
<dbReference type="SUPFAM" id="SSF52172">
    <property type="entry name" value="CheY-like"/>
    <property type="match status" value="1"/>
</dbReference>
<dbReference type="GO" id="GO:0003677">
    <property type="term" value="F:DNA binding"/>
    <property type="evidence" value="ECO:0007669"/>
    <property type="project" value="UniProtKB-KW"/>
</dbReference>
<dbReference type="InterPro" id="IPR001789">
    <property type="entry name" value="Sig_transdc_resp-reg_receiver"/>
</dbReference>
<dbReference type="CDD" id="cd06170">
    <property type="entry name" value="LuxR_C_like"/>
    <property type="match status" value="1"/>
</dbReference>
<dbReference type="PROSITE" id="PS50043">
    <property type="entry name" value="HTH_LUXR_2"/>
    <property type="match status" value="1"/>
</dbReference>
<dbReference type="RefSeq" id="WP_064981127.1">
    <property type="nucleotide sequence ID" value="NZ_LZLC01000111.1"/>
</dbReference>
<evidence type="ECO:0000259" key="7">
    <source>
        <dbReference type="PROSITE" id="PS50110"/>
    </source>
</evidence>
<dbReference type="Pfam" id="PF00072">
    <property type="entry name" value="Response_reg"/>
    <property type="match status" value="1"/>
</dbReference>
<dbReference type="PANTHER" id="PTHR43214:SF24">
    <property type="entry name" value="TRANSCRIPTIONAL REGULATORY PROTEIN NARL-RELATED"/>
    <property type="match status" value="1"/>
</dbReference>
<dbReference type="SMART" id="SM00448">
    <property type="entry name" value="REC"/>
    <property type="match status" value="1"/>
</dbReference>
<organism evidence="8 9">
    <name type="scientific">Mycolicibacterium mucogenicum</name>
    <name type="common">Mycobacterium mucogenicum</name>
    <dbReference type="NCBI Taxonomy" id="56689"/>
    <lineage>
        <taxon>Bacteria</taxon>
        <taxon>Bacillati</taxon>
        <taxon>Actinomycetota</taxon>
        <taxon>Actinomycetes</taxon>
        <taxon>Mycobacteriales</taxon>
        <taxon>Mycobacteriaceae</taxon>
        <taxon>Mycolicibacterium</taxon>
    </lineage>
</organism>
<dbReference type="InterPro" id="IPR058245">
    <property type="entry name" value="NreC/VraR/RcsB-like_REC"/>
</dbReference>
<evidence type="ECO:0000256" key="4">
    <source>
        <dbReference type="ARBA" id="ARBA00023163"/>
    </source>
</evidence>
<dbReference type="GO" id="GO:0006355">
    <property type="term" value="P:regulation of DNA-templated transcription"/>
    <property type="evidence" value="ECO:0007669"/>
    <property type="project" value="InterPro"/>
</dbReference>
<evidence type="ECO:0000256" key="5">
    <source>
        <dbReference type="PROSITE-ProRule" id="PRU00169"/>
    </source>
</evidence>
<keyword evidence="3 8" id="KW-0238">DNA-binding</keyword>
<dbReference type="OrthoDB" id="9808843at2"/>
<dbReference type="Gene3D" id="3.40.50.2300">
    <property type="match status" value="1"/>
</dbReference>